<proteinExistence type="inferred from homology"/>
<feature type="short sequence motif" description="HXTX 2" evidence="2">
    <location>
        <begin position="130"/>
        <end position="133"/>
    </location>
</feature>
<dbReference type="EMBL" id="PYMC01000008">
    <property type="protein sequence ID" value="PSW04650.1"/>
    <property type="molecule type" value="Genomic_DNA"/>
</dbReference>
<dbReference type="Pfam" id="PF13563">
    <property type="entry name" value="2_5_RNA_ligase2"/>
    <property type="match status" value="1"/>
</dbReference>
<dbReference type="GO" id="GO:0008664">
    <property type="term" value="F:RNA 2',3'-cyclic 3'-phosphodiesterase activity"/>
    <property type="evidence" value="ECO:0007669"/>
    <property type="project" value="UniProtKB-EC"/>
</dbReference>
<comment type="function">
    <text evidence="2">Hydrolyzes RNA 2',3'-cyclic phosphodiester to an RNA 2'-phosphomonoester.</text>
</comment>
<dbReference type="SUPFAM" id="SSF55144">
    <property type="entry name" value="LigT-like"/>
    <property type="match status" value="1"/>
</dbReference>
<feature type="short sequence motif" description="HXTX 1" evidence="2">
    <location>
        <begin position="47"/>
        <end position="50"/>
    </location>
</feature>
<reference evidence="3 4" key="1">
    <citation type="submission" date="2018-03" db="EMBL/GenBank/DDBJ databases">
        <title>Whole genome sequencing of Histamine producing bacteria.</title>
        <authorList>
            <person name="Butler K."/>
        </authorList>
    </citation>
    <scope>NUCLEOTIDE SEQUENCE [LARGE SCALE GENOMIC DNA]</scope>
    <source>
        <strain evidence="3 4">DSM 16190</strain>
    </source>
</reference>
<sequence>MSDITERLFFALDLHHNGTNQSSFRQLCQLKQDLLCDGRDVPERNLHITLAFLGSVTAKQKQALINYTGKLTTIPAFSVSYSQLNYRKRNKIIWLDSDNPPFPLLTLASELKQAAIKAGLQQEDRPYRPHITLKKQVRRPPQSLPASPDLHFDFRHFGLYISEAIQTPHGSGVRYRCLQQWPLSQPDKESK</sequence>
<dbReference type="HAMAP" id="MF_01940">
    <property type="entry name" value="RNA_CPDase"/>
    <property type="match status" value="1"/>
</dbReference>
<comment type="similarity">
    <text evidence="2">Belongs to the 2H phosphoesterase superfamily. ThpR family.</text>
</comment>
<dbReference type="RefSeq" id="WP_107283729.1">
    <property type="nucleotide sequence ID" value="NZ_PYMC01000008.1"/>
</dbReference>
<comment type="catalytic activity">
    <reaction evidence="2">
        <text>a 3'-end 2',3'-cyclophospho-ribonucleotide-RNA + H2O = a 3'-end 2'-phospho-ribonucleotide-RNA + H(+)</text>
        <dbReference type="Rhea" id="RHEA:11828"/>
        <dbReference type="Rhea" id="RHEA-COMP:10464"/>
        <dbReference type="Rhea" id="RHEA-COMP:17353"/>
        <dbReference type="ChEBI" id="CHEBI:15377"/>
        <dbReference type="ChEBI" id="CHEBI:15378"/>
        <dbReference type="ChEBI" id="CHEBI:83064"/>
        <dbReference type="ChEBI" id="CHEBI:173113"/>
        <dbReference type="EC" id="3.1.4.58"/>
    </reaction>
</comment>
<gene>
    <name evidence="3" type="primary">thpR</name>
    <name evidence="3" type="ORF">C9I89_12700</name>
</gene>
<evidence type="ECO:0000313" key="3">
    <source>
        <dbReference type="EMBL" id="PSW04650.1"/>
    </source>
</evidence>
<dbReference type="NCBIfam" id="TIGR02258">
    <property type="entry name" value="2_5_ligase"/>
    <property type="match status" value="1"/>
</dbReference>
<evidence type="ECO:0000256" key="1">
    <source>
        <dbReference type="ARBA" id="ARBA00022801"/>
    </source>
</evidence>
<dbReference type="InterPro" id="IPR004175">
    <property type="entry name" value="RNA_CPDase"/>
</dbReference>
<keyword evidence="1 2" id="KW-0378">Hydrolase</keyword>
<dbReference type="GO" id="GO:0004113">
    <property type="term" value="F:2',3'-cyclic-nucleotide 3'-phosphodiesterase activity"/>
    <property type="evidence" value="ECO:0007669"/>
    <property type="project" value="InterPro"/>
</dbReference>
<dbReference type="PANTHER" id="PTHR35561">
    <property type="entry name" value="RNA 2',3'-CYCLIC PHOSPHODIESTERASE"/>
    <property type="match status" value="1"/>
</dbReference>
<feature type="active site" description="Proton acceptor" evidence="2">
    <location>
        <position position="130"/>
    </location>
</feature>
<evidence type="ECO:0000313" key="4">
    <source>
        <dbReference type="Proteomes" id="UP000240904"/>
    </source>
</evidence>
<accession>A0A2T3MXP4</accession>
<organism evidence="3 4">
    <name type="scientific">Photobacterium lipolyticum</name>
    <dbReference type="NCBI Taxonomy" id="266810"/>
    <lineage>
        <taxon>Bacteria</taxon>
        <taxon>Pseudomonadati</taxon>
        <taxon>Pseudomonadota</taxon>
        <taxon>Gammaproteobacteria</taxon>
        <taxon>Vibrionales</taxon>
        <taxon>Vibrionaceae</taxon>
        <taxon>Photobacterium</taxon>
    </lineage>
</organism>
<keyword evidence="4" id="KW-1185">Reference proteome</keyword>
<feature type="active site" description="Proton donor" evidence="2">
    <location>
        <position position="47"/>
    </location>
</feature>
<dbReference type="InterPro" id="IPR009097">
    <property type="entry name" value="Cyclic_Pdiesterase"/>
</dbReference>
<protein>
    <recommendedName>
        <fullName evidence="2">RNA 2',3'-cyclic phosphodiesterase</fullName>
        <shortName evidence="2">RNA 2',3'-CPDase</shortName>
        <ecNumber evidence="2">3.1.4.58</ecNumber>
    </recommendedName>
</protein>
<dbReference type="PANTHER" id="PTHR35561:SF1">
    <property type="entry name" value="RNA 2',3'-CYCLIC PHOSPHODIESTERASE"/>
    <property type="match status" value="1"/>
</dbReference>
<dbReference type="Gene3D" id="3.90.1140.10">
    <property type="entry name" value="Cyclic phosphodiesterase"/>
    <property type="match status" value="1"/>
</dbReference>
<dbReference type="EC" id="3.1.4.58" evidence="2"/>
<dbReference type="Proteomes" id="UP000240904">
    <property type="component" value="Unassembled WGS sequence"/>
</dbReference>
<name>A0A2T3MXP4_9GAMM</name>
<dbReference type="AlphaFoldDB" id="A0A2T3MXP4"/>
<evidence type="ECO:0000256" key="2">
    <source>
        <dbReference type="HAMAP-Rule" id="MF_01940"/>
    </source>
</evidence>
<dbReference type="OrthoDB" id="7061261at2"/>
<comment type="caution">
    <text evidence="3">The sequence shown here is derived from an EMBL/GenBank/DDBJ whole genome shotgun (WGS) entry which is preliminary data.</text>
</comment>